<organism evidence="3 4">
    <name type="scientific">Caulobacter rhizosphaerae</name>
    <dbReference type="NCBI Taxonomy" id="2010972"/>
    <lineage>
        <taxon>Bacteria</taxon>
        <taxon>Pseudomonadati</taxon>
        <taxon>Pseudomonadota</taxon>
        <taxon>Alphaproteobacteria</taxon>
        <taxon>Caulobacterales</taxon>
        <taxon>Caulobacteraceae</taxon>
        <taxon>Caulobacter</taxon>
    </lineage>
</organism>
<evidence type="ECO:0000256" key="2">
    <source>
        <dbReference type="SAM" id="SignalP"/>
    </source>
</evidence>
<evidence type="ECO:0000256" key="1">
    <source>
        <dbReference type="SAM" id="MobiDB-lite"/>
    </source>
</evidence>
<reference evidence="3 4" key="1">
    <citation type="submission" date="2023-07" db="EMBL/GenBank/DDBJ databases">
        <title>Sorghum-associated microbial communities from plants grown in Nebraska, USA.</title>
        <authorList>
            <person name="Schachtman D."/>
        </authorList>
    </citation>
    <scope>NUCLEOTIDE SEQUENCE [LARGE SCALE GENOMIC DNA]</scope>
    <source>
        <strain evidence="3 4">DS2154</strain>
    </source>
</reference>
<proteinExistence type="predicted"/>
<dbReference type="PANTHER" id="PTHR34309:SF1">
    <property type="entry name" value="PROTEIN GLCG"/>
    <property type="match status" value="1"/>
</dbReference>
<feature type="chain" id="PRO_5046080377" evidence="2">
    <location>
        <begin position="23"/>
        <end position="174"/>
    </location>
</feature>
<keyword evidence="4" id="KW-1185">Reference proteome</keyword>
<dbReference type="PANTHER" id="PTHR34309">
    <property type="entry name" value="SLR1406 PROTEIN"/>
    <property type="match status" value="1"/>
</dbReference>
<accession>A0ABU1N543</accession>
<feature type="signal peptide" evidence="2">
    <location>
        <begin position="1"/>
        <end position="22"/>
    </location>
</feature>
<evidence type="ECO:0000313" key="3">
    <source>
        <dbReference type="EMBL" id="MDR6533458.1"/>
    </source>
</evidence>
<dbReference type="InterPro" id="IPR005624">
    <property type="entry name" value="PduO/GlcC-like"/>
</dbReference>
<protein>
    <submittedName>
        <fullName evidence="3">Uncharacterized protein GlcG (DUF336 family)</fullName>
    </submittedName>
</protein>
<dbReference type="Gene3D" id="3.30.450.150">
    <property type="entry name" value="Haem-degrading domain"/>
    <property type="match status" value="1"/>
</dbReference>
<dbReference type="Pfam" id="PF03928">
    <property type="entry name" value="HbpS-like"/>
    <property type="match status" value="1"/>
</dbReference>
<dbReference type="EMBL" id="JAVDRL010000013">
    <property type="protein sequence ID" value="MDR6533458.1"/>
    <property type="molecule type" value="Genomic_DNA"/>
</dbReference>
<dbReference type="SUPFAM" id="SSF143744">
    <property type="entry name" value="GlcG-like"/>
    <property type="match status" value="1"/>
</dbReference>
<name>A0ABU1N543_9CAUL</name>
<dbReference type="Proteomes" id="UP001262754">
    <property type="component" value="Unassembled WGS sequence"/>
</dbReference>
<gene>
    <name evidence="3" type="ORF">J2800_004224</name>
</gene>
<evidence type="ECO:0000313" key="4">
    <source>
        <dbReference type="Proteomes" id="UP001262754"/>
    </source>
</evidence>
<dbReference type="InterPro" id="IPR038084">
    <property type="entry name" value="PduO/GlcC-like_sf"/>
</dbReference>
<feature type="compositionally biased region" description="Pro residues" evidence="1">
    <location>
        <begin position="27"/>
        <end position="46"/>
    </location>
</feature>
<dbReference type="RefSeq" id="WP_056752735.1">
    <property type="nucleotide sequence ID" value="NZ_JAVDRL010000013.1"/>
</dbReference>
<dbReference type="InterPro" id="IPR052517">
    <property type="entry name" value="GlcG_carb_metab_protein"/>
</dbReference>
<keyword evidence="2" id="KW-0732">Signal</keyword>
<feature type="region of interest" description="Disordered" evidence="1">
    <location>
        <begin position="25"/>
        <end position="48"/>
    </location>
</feature>
<comment type="caution">
    <text evidence="3">The sequence shown here is derived from an EMBL/GenBank/DDBJ whole genome shotgun (WGS) entry which is preliminary data.</text>
</comment>
<sequence>MLRPAFALLTLAGVLAAGSALAQTVSPPGPAPSAAPHGPPPAPPYGRPVTLVEAKVAATAAEAEARRQGWSMVIVVVEPSGALVLSEKMDGAQYGSNDVARRKAETAANFRRPTSYFQEAVKGGTLNSIFTGALAIEGGELLIVDDRIVGAIGVSGGSGAQDGQVARVAAAALK</sequence>